<feature type="region of interest" description="Disordered" evidence="1">
    <location>
        <begin position="369"/>
        <end position="833"/>
    </location>
</feature>
<name>A0A3P7Y5M2_HELPZ</name>
<proteinExistence type="predicted"/>
<feature type="compositionally biased region" description="Basic residues" evidence="1">
    <location>
        <begin position="930"/>
        <end position="942"/>
    </location>
</feature>
<evidence type="ECO:0000256" key="1">
    <source>
        <dbReference type="SAM" id="MobiDB-lite"/>
    </source>
</evidence>
<dbReference type="InterPro" id="IPR007284">
    <property type="entry name" value="Ground-like_dom"/>
</dbReference>
<gene>
    <name evidence="3" type="ORF">HPBE_LOCUS5871</name>
</gene>
<evidence type="ECO:0000313" key="4">
    <source>
        <dbReference type="Proteomes" id="UP000050761"/>
    </source>
</evidence>
<feature type="compositionally biased region" description="Acidic residues" evidence="1">
    <location>
        <begin position="516"/>
        <end position="531"/>
    </location>
</feature>
<feature type="compositionally biased region" description="Low complexity" evidence="1">
    <location>
        <begin position="532"/>
        <end position="546"/>
    </location>
</feature>
<feature type="region of interest" description="Disordered" evidence="1">
    <location>
        <begin position="851"/>
        <end position="1009"/>
    </location>
</feature>
<feature type="compositionally biased region" description="Basic residues" evidence="1">
    <location>
        <begin position="384"/>
        <end position="395"/>
    </location>
</feature>
<feature type="compositionally biased region" description="Basic and acidic residues" evidence="1">
    <location>
        <begin position="710"/>
        <end position="737"/>
    </location>
</feature>
<dbReference type="WBParaSite" id="HPBE_0000587001-mRNA-1">
    <property type="protein sequence ID" value="HPBE_0000587001-mRNA-1"/>
    <property type="gene ID" value="HPBE_0000587001"/>
</dbReference>
<organism evidence="3">
    <name type="scientific">Heligmosomoides polygyrus</name>
    <name type="common">Parasitic roundworm</name>
    <dbReference type="NCBI Taxonomy" id="6339"/>
    <lineage>
        <taxon>Eukaryota</taxon>
        <taxon>Metazoa</taxon>
        <taxon>Ecdysozoa</taxon>
        <taxon>Nematoda</taxon>
        <taxon>Chromadorea</taxon>
        <taxon>Rhabditida</taxon>
        <taxon>Rhabditina</taxon>
        <taxon>Rhabditomorpha</taxon>
        <taxon>Strongyloidea</taxon>
        <taxon>Heligmosomidae</taxon>
        <taxon>Heligmosomoides</taxon>
    </lineage>
</organism>
<sequence>MELVGLESAFPSGYSTPASRAIFLTIRRPSDLGFFDLLMMFRICGVLTVRLLPHPGRPPCGQAPYIDEFLWRQSTKQYTHVIYGGRDIRPQQKSAPHQRMVRPSMEMNLRAPPRFEARPLRPIQPPQAISGAAMRHHLVHRKAHASKSLALNRDPIDSFERALGGDEFDNRRPVEPIRVIKIESAEVLVPMNHRGRYKGVEDTRKMKTRRIIDSLTRHMNDIRPPKVIPFSNRDEIVNGRVISQSEVKVTRIEPAAVSSDISSAEIANDILGNILGEGGLTSNATDLLRVLTTVNNERADSNETISTNSTTITEGFGFGDSPFDLVGAEAENNTDSAFENFRSIDKTLDVIGSEIDDYGVDEEWEEFNHPDAEVGTEDQGQATRTRRPGGRRRTSSRPQTTTAAATTTASTTTTTTTTATTAQTTSTPEATTATPMEPSTTLEETTTTPEETTTPVETTTTPEETTIPEESTTPEETTMTPEEATTPEETTMTPEETTATPEETTTTPMETTTLVVEEEEEEEEVEEEEATTTEFPHSTTTPQTTTEEAEESSEDEQEEAAETTASASTAAVTDTTTTSFDDGFKAAVREQQKEILRNRIKEEEEKGDKEEKEGSEEKEDEKEKAKETLEHLVKKTKKKSRPRITDLNSELLKSIEQNAEKEKKVSKKVKLQKKKKDDDEEDDVKKDDENVETTTSTKEETSAEEEDSKETDKSEEEMKSKNKKKKGEEAKDDKNDGEVEVTTKSGKRRKVKKGEEKDENDEEVEATTRSGKKKKARKGKKEDTKDDEGEESLTAAEEKSDENDNSEEGTTATPEKGKRRKGKKKGNTDKVVVDVNQSINDALNANLRKQIDSLSNEEGHGTVVDGGRIGEDKEESSENEKEGKEKESSKEVEEEEPVGAGAQVPTETPDGEDSLRAHIKHTQETVVTIKKPKKGKGKKGGKKGNELDDELDEEDKNGSEENDEDGDDVESSTKDGEDDEEETDEKKMELKKKRKGKGKEEEDAVESSTRLIKIGSQDTNIRTDKIKASLKDAPNAKYYYPPKVMVPLPTCFYNPSGYVCCNLQLNNLIEDTFETIKSTQDHSACNIAKVANVIQQKSEEMFGHPFESVVALGDFAQNVHFAGDLVCKVEIDGKYMLTYATPYDADHALESLGVIESSIESLPKNKEDKEEDEKDEKGEKKKKSKKLKKKCLLSPMIPVPKCENAFAKLFLVAWFEVPSANLKARLVKNRYRIPAVGISGPLGEHRLRCHNGPMVAVAVTILAREFEISARTTLEALCIAARNPTINRKEERVGVIQELAQYVDLCGLEPEDSLPEARQEGEPKNRSVARERLVMSLGGKPQKGRAVNYKLLKKERKHQKEEEAKNASKMKVLLRFSSTKKKIKQIDGLS</sequence>
<evidence type="ECO:0000259" key="2">
    <source>
        <dbReference type="Pfam" id="PF04155"/>
    </source>
</evidence>
<evidence type="ECO:0000313" key="5">
    <source>
        <dbReference type="WBParaSite" id="HPBE_0000587001-mRNA-1"/>
    </source>
</evidence>
<feature type="compositionally biased region" description="Basic residues" evidence="1">
    <location>
        <begin position="664"/>
        <end position="674"/>
    </location>
</feature>
<dbReference type="OrthoDB" id="5869830at2759"/>
<feature type="compositionally biased region" description="Basic and acidic residues" evidence="1">
    <location>
        <begin position="868"/>
        <end position="891"/>
    </location>
</feature>
<reference evidence="3 4" key="1">
    <citation type="submission" date="2018-11" db="EMBL/GenBank/DDBJ databases">
        <authorList>
            <consortium name="Pathogen Informatics"/>
        </authorList>
    </citation>
    <scope>NUCLEOTIDE SEQUENCE [LARGE SCALE GENOMIC DNA]</scope>
</reference>
<dbReference type="EMBL" id="UZAH01025555">
    <property type="protein sequence ID" value="VDO66104.1"/>
    <property type="molecule type" value="Genomic_DNA"/>
</dbReference>
<reference evidence="5" key="2">
    <citation type="submission" date="2019-09" db="UniProtKB">
        <authorList>
            <consortium name="WormBaseParasite"/>
        </authorList>
    </citation>
    <scope>IDENTIFICATION</scope>
</reference>
<dbReference type="PANTHER" id="PTHR31967">
    <property type="entry name" value="GROUNDHOG (HEDGEHOG-LIKE FAMILY)-RELATED"/>
    <property type="match status" value="1"/>
</dbReference>
<dbReference type="Pfam" id="PF04155">
    <property type="entry name" value="Ground-like"/>
    <property type="match status" value="1"/>
</dbReference>
<dbReference type="Proteomes" id="UP000050761">
    <property type="component" value="Unassembled WGS sequence"/>
</dbReference>
<feature type="compositionally biased region" description="Low complexity" evidence="1">
    <location>
        <begin position="396"/>
        <end position="515"/>
    </location>
</feature>
<feature type="compositionally biased region" description="Acidic residues" evidence="1">
    <location>
        <begin position="947"/>
        <end position="983"/>
    </location>
</feature>
<dbReference type="PANTHER" id="PTHR31967:SF14">
    <property type="entry name" value="GROUND-LIKE DOMAIN-CONTAINING PROTEIN"/>
    <property type="match status" value="1"/>
</dbReference>
<evidence type="ECO:0000313" key="3">
    <source>
        <dbReference type="EMBL" id="VDO66104.1"/>
    </source>
</evidence>
<keyword evidence="4" id="KW-1185">Reference proteome</keyword>
<feature type="domain" description="Ground-like" evidence="2">
    <location>
        <begin position="1057"/>
        <end position="1139"/>
    </location>
</feature>
<feature type="compositionally biased region" description="Basic and acidic residues" evidence="1">
    <location>
        <begin position="621"/>
        <end position="633"/>
    </location>
</feature>
<feature type="compositionally biased region" description="Acidic residues" evidence="1">
    <location>
        <begin position="547"/>
        <end position="561"/>
    </location>
</feature>
<feature type="compositionally biased region" description="Basic residues" evidence="1">
    <location>
        <begin position="770"/>
        <end position="779"/>
    </location>
</feature>
<protein>
    <submittedName>
        <fullName evidence="5">Ground-like domain-containing protein</fullName>
    </submittedName>
</protein>
<feature type="compositionally biased region" description="Basic and acidic residues" evidence="1">
    <location>
        <begin position="582"/>
        <end position="612"/>
    </location>
</feature>
<feature type="compositionally biased region" description="Low complexity" evidence="1">
    <location>
        <begin position="562"/>
        <end position="580"/>
    </location>
</feature>
<accession>A0A3P7Y5M2</accession>